<feature type="domain" description="HNH" evidence="1">
    <location>
        <begin position="98"/>
        <end position="140"/>
    </location>
</feature>
<keyword evidence="2" id="KW-0255">Endonuclease</keyword>
<protein>
    <submittedName>
        <fullName evidence="2">HNH endonuclease</fullName>
    </submittedName>
</protein>
<accession>A0AAX4HRV2</accession>
<dbReference type="InterPro" id="IPR003615">
    <property type="entry name" value="HNH_nuc"/>
</dbReference>
<reference evidence="2 3" key="1">
    <citation type="submission" date="2023-11" db="EMBL/GenBank/DDBJ databases">
        <title>Peredibacter starrii A3.12.</title>
        <authorList>
            <person name="Mitchell R.J."/>
        </authorList>
    </citation>
    <scope>NUCLEOTIDE SEQUENCE [LARGE SCALE GENOMIC DNA]</scope>
    <source>
        <strain evidence="2 3">A3.12</strain>
    </source>
</reference>
<dbReference type="GO" id="GO:0008270">
    <property type="term" value="F:zinc ion binding"/>
    <property type="evidence" value="ECO:0007669"/>
    <property type="project" value="InterPro"/>
</dbReference>
<dbReference type="GO" id="GO:0003676">
    <property type="term" value="F:nucleic acid binding"/>
    <property type="evidence" value="ECO:0007669"/>
    <property type="project" value="InterPro"/>
</dbReference>
<dbReference type="CDD" id="cd00085">
    <property type="entry name" value="HNHc"/>
    <property type="match status" value="1"/>
</dbReference>
<dbReference type="InterPro" id="IPR002711">
    <property type="entry name" value="HNH"/>
</dbReference>
<evidence type="ECO:0000259" key="1">
    <source>
        <dbReference type="Pfam" id="PF01844"/>
    </source>
</evidence>
<dbReference type="KEGG" id="psti:SOO65_03995"/>
<keyword evidence="2" id="KW-0540">Nuclease</keyword>
<evidence type="ECO:0000313" key="3">
    <source>
        <dbReference type="Proteomes" id="UP001324634"/>
    </source>
</evidence>
<dbReference type="EMBL" id="CP139487">
    <property type="protein sequence ID" value="WPU65900.1"/>
    <property type="molecule type" value="Genomic_DNA"/>
</dbReference>
<evidence type="ECO:0000313" key="2">
    <source>
        <dbReference type="EMBL" id="WPU65900.1"/>
    </source>
</evidence>
<proteinExistence type="predicted"/>
<keyword evidence="2" id="KW-0378">Hydrolase</keyword>
<sequence length="271" mass="30948">MKNLIPLQDNVKLAYRSSFSSKQEPYLSFLNAHLAHVEQAIDAYHAAAPLLLNLQPQMMSDTDRVNFQSIYSSKTKEFRSYLALLRTSQPTNFQKDICQYCGINLNRSIDHFFPKETYPMFSGVISNLIPCCKDCNQLKGLKTYSNGQRSFINLYHDTYLNIPFLICNVHFIPTLNINFTLDLAGLPQPAQLIVSNHFRELNLLQTYNSAIGTFFESTARECRGYDNASLRDSITRKINSLESVQGTNCFQVALLKALLQNINHFHGFINQ</sequence>
<gene>
    <name evidence="2" type="ORF">SOO65_03995</name>
</gene>
<dbReference type="Pfam" id="PF01844">
    <property type="entry name" value="HNH"/>
    <property type="match status" value="1"/>
</dbReference>
<dbReference type="AlphaFoldDB" id="A0AAX4HRV2"/>
<dbReference type="Gene3D" id="1.10.30.50">
    <property type="match status" value="1"/>
</dbReference>
<name>A0AAX4HRV2_9BACT</name>
<organism evidence="2 3">
    <name type="scientific">Peredibacter starrii</name>
    <dbReference type="NCBI Taxonomy" id="28202"/>
    <lineage>
        <taxon>Bacteria</taxon>
        <taxon>Pseudomonadati</taxon>
        <taxon>Bdellovibrionota</taxon>
        <taxon>Bacteriovoracia</taxon>
        <taxon>Bacteriovoracales</taxon>
        <taxon>Bacteriovoracaceae</taxon>
        <taxon>Peredibacter</taxon>
    </lineage>
</organism>
<dbReference type="RefSeq" id="WP_321397310.1">
    <property type="nucleotide sequence ID" value="NZ_CP139487.1"/>
</dbReference>
<keyword evidence="3" id="KW-1185">Reference proteome</keyword>
<dbReference type="GO" id="GO:0004519">
    <property type="term" value="F:endonuclease activity"/>
    <property type="evidence" value="ECO:0007669"/>
    <property type="project" value="UniProtKB-KW"/>
</dbReference>
<dbReference type="Proteomes" id="UP001324634">
    <property type="component" value="Chromosome"/>
</dbReference>